<name>A0A7T6Z039_9BACI</name>
<proteinExistence type="predicted"/>
<gene>
    <name evidence="2" type="ORF">HUG15_00385</name>
</gene>
<feature type="coiled-coil region" evidence="1">
    <location>
        <begin position="99"/>
        <end position="126"/>
    </location>
</feature>
<dbReference type="EMBL" id="CP054705">
    <property type="protein sequence ID" value="QQK74226.1"/>
    <property type="molecule type" value="Genomic_DNA"/>
</dbReference>
<dbReference type="Proteomes" id="UP000595823">
    <property type="component" value="Chromosome"/>
</dbReference>
<evidence type="ECO:0000313" key="2">
    <source>
        <dbReference type="EMBL" id="QQK74226.1"/>
    </source>
</evidence>
<dbReference type="RefSeq" id="WP_200126238.1">
    <property type="nucleotide sequence ID" value="NZ_CP054705.1"/>
</dbReference>
<dbReference type="AlphaFoldDB" id="A0A7T6Z039"/>
<evidence type="ECO:0000256" key="1">
    <source>
        <dbReference type="SAM" id="Coils"/>
    </source>
</evidence>
<protein>
    <submittedName>
        <fullName evidence="2">Uncharacterized protein</fullName>
    </submittedName>
</protein>
<keyword evidence="3" id="KW-1185">Reference proteome</keyword>
<evidence type="ECO:0000313" key="3">
    <source>
        <dbReference type="Proteomes" id="UP000595823"/>
    </source>
</evidence>
<accession>A0A7T6Z039</accession>
<sequence length="212" mass="24512">MRGHDKMKKFSQFITGSAFILLISGCFGTEEFTMPSEIMDYSPYDIEELGGELEEQAAESEEEVEIIENDDGSLTIETEEGDYELMAHEDGSLTVTMSASRHQEQLNNYEEMIEEEIQQIRNSEEAVFIEDVQTNETFSEYTLLVDQELYENLERDSELVLEVLQLFAHGFTHQVLDGVDKEDYEITLLVKDKDTRDVLDEYDFSEEMFEDG</sequence>
<keyword evidence="1" id="KW-0175">Coiled coil</keyword>
<dbReference type="KEGG" id="scia:HUG15_00385"/>
<reference evidence="2 3" key="1">
    <citation type="submission" date="2020-06" db="EMBL/GenBank/DDBJ databases">
        <title>Genomic analysis of Salicibibacter sp. NKC5-3.</title>
        <authorList>
            <person name="Oh Y.J."/>
        </authorList>
    </citation>
    <scope>NUCLEOTIDE SEQUENCE [LARGE SCALE GENOMIC DNA]</scope>
    <source>
        <strain evidence="2 3">NKC5-3</strain>
    </source>
</reference>
<dbReference type="PROSITE" id="PS51257">
    <property type="entry name" value="PROKAR_LIPOPROTEIN"/>
    <property type="match status" value="1"/>
</dbReference>
<organism evidence="2 3">
    <name type="scientific">Salicibibacter cibarius</name>
    <dbReference type="NCBI Taxonomy" id="2743000"/>
    <lineage>
        <taxon>Bacteria</taxon>
        <taxon>Bacillati</taxon>
        <taxon>Bacillota</taxon>
        <taxon>Bacilli</taxon>
        <taxon>Bacillales</taxon>
        <taxon>Bacillaceae</taxon>
        <taxon>Salicibibacter</taxon>
    </lineage>
</organism>